<dbReference type="EMBL" id="BMHT01000014">
    <property type="protein sequence ID" value="GGF28046.1"/>
    <property type="molecule type" value="Genomic_DNA"/>
</dbReference>
<dbReference type="SMART" id="SM00530">
    <property type="entry name" value="HTH_XRE"/>
    <property type="match status" value="1"/>
</dbReference>
<comment type="caution">
    <text evidence="3">The sequence shown here is derived from an EMBL/GenBank/DDBJ whole genome shotgun (WGS) entry which is preliminary data.</text>
</comment>
<evidence type="ECO:0000313" key="3">
    <source>
        <dbReference type="EMBL" id="GGF28046.1"/>
    </source>
</evidence>
<reference evidence="4" key="1">
    <citation type="journal article" date="2019" name="Int. J. Syst. Evol. Microbiol.">
        <title>The Global Catalogue of Microorganisms (GCM) 10K type strain sequencing project: providing services to taxonomists for standard genome sequencing and annotation.</title>
        <authorList>
            <consortium name="The Broad Institute Genomics Platform"/>
            <consortium name="The Broad Institute Genome Sequencing Center for Infectious Disease"/>
            <person name="Wu L."/>
            <person name="Ma J."/>
        </authorList>
    </citation>
    <scope>NUCLEOTIDE SEQUENCE [LARGE SCALE GENOMIC DNA]</scope>
    <source>
        <strain evidence="4">CGMCC 1.15197</strain>
    </source>
</reference>
<dbReference type="Gene3D" id="1.10.260.40">
    <property type="entry name" value="lambda repressor-like DNA-binding domains"/>
    <property type="match status" value="1"/>
</dbReference>
<accession>A0ABQ1UWR2</accession>
<dbReference type="Pfam" id="PF01381">
    <property type="entry name" value="HTH_3"/>
    <property type="match status" value="1"/>
</dbReference>
<keyword evidence="4" id="KW-1185">Reference proteome</keyword>
<keyword evidence="1" id="KW-0238">DNA-binding</keyword>
<dbReference type="CDD" id="cd00093">
    <property type="entry name" value="HTH_XRE"/>
    <property type="match status" value="1"/>
</dbReference>
<proteinExistence type="predicted"/>
<dbReference type="Proteomes" id="UP000632273">
    <property type="component" value="Unassembled WGS sequence"/>
</dbReference>
<dbReference type="RefSeq" id="WP_188816330.1">
    <property type="nucleotide sequence ID" value="NZ_BMHT01000014.1"/>
</dbReference>
<dbReference type="InterPro" id="IPR050807">
    <property type="entry name" value="TransReg_Diox_bact_type"/>
</dbReference>
<evidence type="ECO:0000256" key="1">
    <source>
        <dbReference type="ARBA" id="ARBA00023125"/>
    </source>
</evidence>
<dbReference type="SUPFAM" id="SSF47413">
    <property type="entry name" value="lambda repressor-like DNA-binding domains"/>
    <property type="match status" value="1"/>
</dbReference>
<dbReference type="InterPro" id="IPR010982">
    <property type="entry name" value="Lambda_DNA-bd_dom_sf"/>
</dbReference>
<dbReference type="InterPro" id="IPR001387">
    <property type="entry name" value="Cro/C1-type_HTH"/>
</dbReference>
<evidence type="ECO:0000259" key="2">
    <source>
        <dbReference type="PROSITE" id="PS50943"/>
    </source>
</evidence>
<dbReference type="PROSITE" id="PS50943">
    <property type="entry name" value="HTH_CROC1"/>
    <property type="match status" value="1"/>
</dbReference>
<sequence>MSDDPVKAFGLVIKTLRKARGFSQEALAAEAGLDRTFLSQLETGRKQPSLLTILRLAAALQVQGSELFLLLQTQLQAE</sequence>
<evidence type="ECO:0000313" key="4">
    <source>
        <dbReference type="Proteomes" id="UP000632273"/>
    </source>
</evidence>
<name>A0ABQ1UWR2_9BACT</name>
<dbReference type="PANTHER" id="PTHR46797:SF1">
    <property type="entry name" value="METHYLPHOSPHONATE SYNTHASE"/>
    <property type="match status" value="1"/>
</dbReference>
<feature type="domain" description="HTH cro/C1-type" evidence="2">
    <location>
        <begin position="13"/>
        <end position="67"/>
    </location>
</feature>
<dbReference type="PANTHER" id="PTHR46797">
    <property type="entry name" value="HTH-TYPE TRANSCRIPTIONAL REGULATOR"/>
    <property type="match status" value="1"/>
</dbReference>
<organism evidence="3 4">
    <name type="scientific">Hymenobacter cavernae</name>
    <dbReference type="NCBI Taxonomy" id="2044852"/>
    <lineage>
        <taxon>Bacteria</taxon>
        <taxon>Pseudomonadati</taxon>
        <taxon>Bacteroidota</taxon>
        <taxon>Cytophagia</taxon>
        <taxon>Cytophagales</taxon>
        <taxon>Hymenobacteraceae</taxon>
        <taxon>Hymenobacter</taxon>
    </lineage>
</organism>
<protein>
    <recommendedName>
        <fullName evidence="2">HTH cro/C1-type domain-containing protein</fullName>
    </recommendedName>
</protein>
<gene>
    <name evidence="3" type="ORF">GCM10011383_44750</name>
</gene>